<dbReference type="SUPFAM" id="SSF53155">
    <property type="entry name" value="Methylated DNA-protein cysteine methyltransferase domain"/>
    <property type="match status" value="1"/>
</dbReference>
<comment type="catalytic activity">
    <reaction evidence="1 9">
        <text>a 4-O-methyl-thymidine in DNA + L-cysteinyl-[protein] = a thymidine in DNA + S-methyl-L-cysteinyl-[protein]</text>
        <dbReference type="Rhea" id="RHEA:53428"/>
        <dbReference type="Rhea" id="RHEA-COMP:10131"/>
        <dbReference type="Rhea" id="RHEA-COMP:10132"/>
        <dbReference type="Rhea" id="RHEA-COMP:13555"/>
        <dbReference type="Rhea" id="RHEA-COMP:13556"/>
        <dbReference type="ChEBI" id="CHEBI:29950"/>
        <dbReference type="ChEBI" id="CHEBI:82612"/>
        <dbReference type="ChEBI" id="CHEBI:137386"/>
        <dbReference type="ChEBI" id="CHEBI:137387"/>
        <dbReference type="EC" id="2.1.1.63"/>
    </reaction>
</comment>
<sequence length="168" mass="18791">MQYMSYYDSPLGKLYIMAHENGLTNIIFEQEEGNQLPVNVKDIEFSDDLPIIQDAKLWLSLYFSGCNPDFMPVLSLDGTDFRMDVWNVVKEIPYGKTMTYGEIAQLLSKKRGKKASAQAVGGAVGNNPIPIMVPCHRVLGSGKTITGYTGGIDKKKFLLELEKIEFTE</sequence>
<comment type="catalytic activity">
    <reaction evidence="8 9">
        <text>a 6-O-methyl-2'-deoxyguanosine in DNA + L-cysteinyl-[protein] = S-methyl-L-cysteinyl-[protein] + a 2'-deoxyguanosine in DNA</text>
        <dbReference type="Rhea" id="RHEA:24000"/>
        <dbReference type="Rhea" id="RHEA-COMP:10131"/>
        <dbReference type="Rhea" id="RHEA-COMP:10132"/>
        <dbReference type="Rhea" id="RHEA-COMP:11367"/>
        <dbReference type="Rhea" id="RHEA-COMP:11368"/>
        <dbReference type="ChEBI" id="CHEBI:29950"/>
        <dbReference type="ChEBI" id="CHEBI:82612"/>
        <dbReference type="ChEBI" id="CHEBI:85445"/>
        <dbReference type="ChEBI" id="CHEBI:85448"/>
        <dbReference type="EC" id="2.1.1.63"/>
    </reaction>
</comment>
<evidence type="ECO:0000256" key="9">
    <source>
        <dbReference type="HAMAP-Rule" id="MF_00772"/>
    </source>
</evidence>
<dbReference type="GO" id="GO:0003908">
    <property type="term" value="F:methylated-DNA-[protein]-cysteine S-methyltransferase activity"/>
    <property type="evidence" value="ECO:0007669"/>
    <property type="project" value="UniProtKB-UniRule"/>
</dbReference>
<dbReference type="GO" id="GO:0006307">
    <property type="term" value="P:DNA alkylation repair"/>
    <property type="evidence" value="ECO:0007669"/>
    <property type="project" value="UniProtKB-UniRule"/>
</dbReference>
<dbReference type="Gene3D" id="1.10.10.10">
    <property type="entry name" value="Winged helix-like DNA-binding domain superfamily/Winged helix DNA-binding domain"/>
    <property type="match status" value="1"/>
</dbReference>
<dbReference type="PROSITE" id="PS00374">
    <property type="entry name" value="MGMT"/>
    <property type="match status" value="1"/>
</dbReference>
<dbReference type="InterPro" id="IPR036631">
    <property type="entry name" value="MGMT_N_sf"/>
</dbReference>
<protein>
    <recommendedName>
        <fullName evidence="9">Methylated-DNA--protein-cysteine methyltransferase</fullName>
        <ecNumber evidence="9">2.1.1.63</ecNumber>
    </recommendedName>
    <alternativeName>
        <fullName evidence="9">6-O-methylguanine-DNA methyltransferase</fullName>
        <shortName evidence="9">MGMT</shortName>
    </alternativeName>
    <alternativeName>
        <fullName evidence="9">O-6-methylguanine-DNA-alkyltransferase</fullName>
    </alternativeName>
</protein>
<dbReference type="PANTHER" id="PTHR10815">
    <property type="entry name" value="METHYLATED-DNA--PROTEIN-CYSTEINE METHYLTRANSFERASE"/>
    <property type="match status" value="1"/>
</dbReference>
<evidence type="ECO:0000256" key="1">
    <source>
        <dbReference type="ARBA" id="ARBA00001286"/>
    </source>
</evidence>
<reference evidence="12 13" key="1">
    <citation type="journal article" date="2013" name="PLoS ONE">
        <title>Identification and characterization of three novel lipases belonging to families II and V from Anaerovibrio lipolyticus 5ST.</title>
        <authorList>
            <person name="Prive F."/>
            <person name="Kaderbhai N.N."/>
            <person name="Girdwood S."/>
            <person name="Worgan H.J."/>
            <person name="Pinloche E."/>
            <person name="Scollan N.D."/>
            <person name="Huws S.A."/>
            <person name="Newbold C.J."/>
        </authorList>
    </citation>
    <scope>NUCLEOTIDE SEQUENCE [LARGE SCALE GENOMIC DNA]</scope>
    <source>
        <strain evidence="12 13">5S</strain>
    </source>
</reference>
<dbReference type="InterPro" id="IPR001497">
    <property type="entry name" value="MethylDNA_cys_MeTrfase_AS"/>
</dbReference>
<keyword evidence="4 9" id="KW-0489">Methyltransferase</keyword>
<evidence type="ECO:0000259" key="11">
    <source>
        <dbReference type="Pfam" id="PF02870"/>
    </source>
</evidence>
<dbReference type="InterPro" id="IPR036388">
    <property type="entry name" value="WH-like_DNA-bd_sf"/>
</dbReference>
<keyword evidence="3 9" id="KW-0963">Cytoplasm</keyword>
<keyword evidence="13" id="KW-1185">Reference proteome</keyword>
<evidence type="ECO:0000313" key="13">
    <source>
        <dbReference type="Proteomes" id="UP000030993"/>
    </source>
</evidence>
<evidence type="ECO:0000256" key="7">
    <source>
        <dbReference type="ARBA" id="ARBA00023204"/>
    </source>
</evidence>
<evidence type="ECO:0000256" key="2">
    <source>
        <dbReference type="ARBA" id="ARBA00008711"/>
    </source>
</evidence>
<evidence type="ECO:0000259" key="10">
    <source>
        <dbReference type="Pfam" id="PF01035"/>
    </source>
</evidence>
<feature type="active site" description="Nucleophile; methyl group acceptor" evidence="9">
    <location>
        <position position="135"/>
    </location>
</feature>
<comment type="similarity">
    <text evidence="2 9">Belongs to the MGMT family.</text>
</comment>
<feature type="domain" description="Methylguanine DNA methyltransferase ribonuclease-like" evidence="11">
    <location>
        <begin position="3"/>
        <end position="67"/>
    </location>
</feature>
<gene>
    <name evidence="12" type="ORF">NZ47_05585</name>
</gene>
<comment type="miscellaneous">
    <text evidence="9">This enzyme catalyzes only one turnover and therefore is not strictly catalytic. According to one definition, an enzyme is a biocatalyst that acts repeatedly and over many reaction cycles.</text>
</comment>
<dbReference type="eggNOG" id="COG0350">
    <property type="taxonomic scope" value="Bacteria"/>
</dbReference>
<comment type="function">
    <text evidence="9">Involved in the cellular defense against the biological effects of O6-methylguanine (O6-MeG) and O4-methylthymine (O4-MeT) in DNA. Repairs the methylated nucleobase in DNA by stoichiometrically transferring the methyl group to a cysteine residue in the enzyme. This is a suicide reaction: the enzyme is irreversibly inactivated.</text>
</comment>
<dbReference type="EC" id="2.1.1.63" evidence="9"/>
<proteinExistence type="inferred from homology"/>
<accession>A0A0B2K039</accession>
<keyword evidence="7 9" id="KW-0234">DNA repair</keyword>
<keyword evidence="6 9" id="KW-0227">DNA damage</keyword>
<dbReference type="SUPFAM" id="SSF46767">
    <property type="entry name" value="Methylated DNA-protein cysteine methyltransferase, C-terminal domain"/>
    <property type="match status" value="1"/>
</dbReference>
<evidence type="ECO:0000313" key="12">
    <source>
        <dbReference type="EMBL" id="KHM52303.1"/>
    </source>
</evidence>
<dbReference type="InterPro" id="IPR014048">
    <property type="entry name" value="MethylDNA_cys_MeTrfase_DNA-bd"/>
</dbReference>
<dbReference type="InterPro" id="IPR023546">
    <property type="entry name" value="MGMT"/>
</dbReference>
<dbReference type="NCBIfam" id="TIGR00589">
    <property type="entry name" value="ogt"/>
    <property type="match status" value="1"/>
</dbReference>
<dbReference type="HAMAP" id="MF_00772">
    <property type="entry name" value="OGT"/>
    <property type="match status" value="1"/>
</dbReference>
<evidence type="ECO:0000256" key="5">
    <source>
        <dbReference type="ARBA" id="ARBA00022679"/>
    </source>
</evidence>
<dbReference type="GO" id="GO:0005737">
    <property type="term" value="C:cytoplasm"/>
    <property type="evidence" value="ECO:0007669"/>
    <property type="project" value="UniProtKB-SubCell"/>
</dbReference>
<evidence type="ECO:0000256" key="8">
    <source>
        <dbReference type="ARBA" id="ARBA00049348"/>
    </source>
</evidence>
<dbReference type="EMBL" id="JSCE01000113">
    <property type="protein sequence ID" value="KHM52303.1"/>
    <property type="molecule type" value="Genomic_DNA"/>
</dbReference>
<dbReference type="Pfam" id="PF02870">
    <property type="entry name" value="Methyltransf_1N"/>
    <property type="match status" value="1"/>
</dbReference>
<dbReference type="CDD" id="cd06445">
    <property type="entry name" value="ATase"/>
    <property type="match status" value="1"/>
</dbReference>
<comment type="subcellular location">
    <subcellularLocation>
        <location evidence="9">Cytoplasm</location>
    </subcellularLocation>
</comment>
<dbReference type="Gene3D" id="3.30.160.70">
    <property type="entry name" value="Methylated DNA-protein cysteine methyltransferase domain"/>
    <property type="match status" value="1"/>
</dbReference>
<evidence type="ECO:0000256" key="6">
    <source>
        <dbReference type="ARBA" id="ARBA00022763"/>
    </source>
</evidence>
<dbReference type="FunFam" id="1.10.10.10:FF:000214">
    <property type="entry name" value="Methylated-DNA--protein-cysteine methyltransferase"/>
    <property type="match status" value="1"/>
</dbReference>
<dbReference type="PANTHER" id="PTHR10815:SF5">
    <property type="entry name" value="METHYLATED-DNA--PROTEIN-CYSTEINE METHYLTRANSFERASE"/>
    <property type="match status" value="1"/>
</dbReference>
<comment type="caution">
    <text evidence="12">The sequence shown here is derived from an EMBL/GenBank/DDBJ whole genome shotgun (WGS) entry which is preliminary data.</text>
</comment>
<organism evidence="12 13">
    <name type="scientific">Anaerovibrio lipolyticus</name>
    <dbReference type="NCBI Taxonomy" id="82374"/>
    <lineage>
        <taxon>Bacteria</taxon>
        <taxon>Bacillati</taxon>
        <taxon>Bacillota</taxon>
        <taxon>Negativicutes</taxon>
        <taxon>Selenomonadales</taxon>
        <taxon>Selenomonadaceae</taxon>
        <taxon>Anaerovibrio</taxon>
    </lineage>
</organism>
<dbReference type="Pfam" id="PF01035">
    <property type="entry name" value="DNA_binding_1"/>
    <property type="match status" value="1"/>
</dbReference>
<evidence type="ECO:0000256" key="3">
    <source>
        <dbReference type="ARBA" id="ARBA00022490"/>
    </source>
</evidence>
<keyword evidence="5 9" id="KW-0808">Transferase</keyword>
<dbReference type="GO" id="GO:0032259">
    <property type="term" value="P:methylation"/>
    <property type="evidence" value="ECO:0007669"/>
    <property type="project" value="UniProtKB-KW"/>
</dbReference>
<dbReference type="InterPro" id="IPR036217">
    <property type="entry name" value="MethylDNA_cys_MeTrfase_DNAb"/>
</dbReference>
<dbReference type="STRING" id="82374.NZ47_05585"/>
<dbReference type="Proteomes" id="UP000030993">
    <property type="component" value="Unassembled WGS sequence"/>
</dbReference>
<feature type="domain" description="Methylated-DNA-[protein]-cysteine S-methyltransferase DNA binding" evidence="10">
    <location>
        <begin position="80"/>
        <end position="163"/>
    </location>
</feature>
<dbReference type="InterPro" id="IPR008332">
    <property type="entry name" value="MethylG_MeTrfase_N"/>
</dbReference>
<evidence type="ECO:0000256" key="4">
    <source>
        <dbReference type="ARBA" id="ARBA00022603"/>
    </source>
</evidence>
<dbReference type="AlphaFoldDB" id="A0A0B2K039"/>
<name>A0A0B2K039_9FIRM</name>